<evidence type="ECO:0000313" key="9">
    <source>
        <dbReference type="EMBL" id="AIH04522.1"/>
    </source>
</evidence>
<evidence type="ECO:0000256" key="2">
    <source>
        <dbReference type="ARBA" id="ARBA00022475"/>
    </source>
</evidence>
<comment type="subcellular location">
    <subcellularLocation>
        <location evidence="1">Cell membrane</location>
        <topology evidence="1">Multi-pass membrane protein</topology>
    </subcellularLocation>
</comment>
<dbReference type="HOGENOM" id="CLU_946411_0_0_0"/>
<sequence>MGMVVFTYVAFLVCVVGIAYRFYLFYKLPINIRWEVYPVPHEPGEKKKYGGSYLEEFAWYERKLEKDHVGEWVEPLKEILWLERVKTYNRYGLWIWSFCLHWGLWLMFLFVILMLINTKISIPLGLIKTVGILGYGMGSLGVLGLLVKRTIHPTLKLYTSPIDRVNLLLLLALFVTGFLMVVSDDGLKHAFFYFNAILFFAPQETKFEGIAFWHFFIFNIFILYLPFSKFFHGPAKYLTYHKILWDDMPQSKGSKIEKLIERQLGYQVGWSGPHVKPEKTWLENAQN</sequence>
<dbReference type="RefSeq" id="WP_038062237.1">
    <property type="nucleotide sequence ID" value="NZ_CP008796.1"/>
</dbReference>
<keyword evidence="2" id="KW-1003">Cell membrane</keyword>
<evidence type="ECO:0000256" key="3">
    <source>
        <dbReference type="ARBA" id="ARBA00022692"/>
    </source>
</evidence>
<keyword evidence="4 7" id="KW-1133">Transmembrane helix</keyword>
<dbReference type="InterPro" id="IPR023234">
    <property type="entry name" value="NarG-like_domain"/>
</dbReference>
<keyword evidence="5" id="KW-0560">Oxidoreductase</keyword>
<keyword evidence="6 7" id="KW-0472">Membrane</keyword>
<feature type="domain" description="NarG-like" evidence="8">
    <location>
        <begin position="132"/>
        <end position="238"/>
    </location>
</feature>
<dbReference type="GO" id="GO:0005886">
    <property type="term" value="C:plasma membrane"/>
    <property type="evidence" value="ECO:0007669"/>
    <property type="project" value="UniProtKB-SubCell"/>
</dbReference>
<evidence type="ECO:0000256" key="7">
    <source>
        <dbReference type="SAM" id="Phobius"/>
    </source>
</evidence>
<dbReference type="Pfam" id="PF02665">
    <property type="entry name" value="Nitrate_red_gam"/>
    <property type="match status" value="1"/>
</dbReference>
<feature type="transmembrane region" description="Helical" evidence="7">
    <location>
        <begin position="122"/>
        <end position="147"/>
    </location>
</feature>
<proteinExistence type="predicted"/>
<dbReference type="InterPro" id="IPR036197">
    <property type="entry name" value="NarG-like_sf"/>
</dbReference>
<dbReference type="STRING" id="289377.HL41_07385"/>
<keyword evidence="10" id="KW-1185">Reference proteome</keyword>
<dbReference type="Gene3D" id="1.20.950.20">
    <property type="entry name" value="Transmembrane di-heme cytochromes, Chain C"/>
    <property type="match status" value="1"/>
</dbReference>
<feature type="transmembrane region" description="Helical" evidence="7">
    <location>
        <begin position="93"/>
        <end position="116"/>
    </location>
</feature>
<feature type="transmembrane region" description="Helical" evidence="7">
    <location>
        <begin position="167"/>
        <end position="183"/>
    </location>
</feature>
<dbReference type="Proteomes" id="UP000028481">
    <property type="component" value="Chromosome"/>
</dbReference>
<accession>A0A075X0K4</accession>
<keyword evidence="3 7" id="KW-0812">Transmembrane</keyword>
<dbReference type="eggNOG" id="COG2181">
    <property type="taxonomic scope" value="Bacteria"/>
</dbReference>
<dbReference type="KEGG" id="tcm:HL41_07385"/>
<feature type="transmembrane region" description="Helical" evidence="7">
    <location>
        <begin position="210"/>
        <end position="227"/>
    </location>
</feature>
<evidence type="ECO:0000256" key="1">
    <source>
        <dbReference type="ARBA" id="ARBA00004651"/>
    </source>
</evidence>
<dbReference type="EMBL" id="CP008796">
    <property type="protein sequence ID" value="AIH04522.1"/>
    <property type="molecule type" value="Genomic_DNA"/>
</dbReference>
<dbReference type="SUPFAM" id="SSF103501">
    <property type="entry name" value="Respiratory nitrate reductase 1 gamma chain"/>
    <property type="match status" value="1"/>
</dbReference>
<reference evidence="9 10" key="1">
    <citation type="journal article" date="2015" name="Genome Announc.">
        <title>Genome Sequence of a Sulfate-Reducing Thermophilic Bacterium, Thermodesulfobacterium commune DSM 2178T (Phylum Thermodesulfobacteria).</title>
        <authorList>
            <person name="Bhatnagar S."/>
            <person name="Badger J.H."/>
            <person name="Madupu R."/>
            <person name="Khouri H.M."/>
            <person name="O'Connor E.M."/>
            <person name="Robb F.T."/>
            <person name="Ward N.L."/>
            <person name="Eisen J.A."/>
        </authorList>
    </citation>
    <scope>NUCLEOTIDE SEQUENCE [LARGE SCALE GENOMIC DNA]</scope>
    <source>
        <strain evidence="9 10">DSM 2178</strain>
    </source>
</reference>
<evidence type="ECO:0000313" key="10">
    <source>
        <dbReference type="Proteomes" id="UP000028481"/>
    </source>
</evidence>
<gene>
    <name evidence="9" type="ORF">HL41_07385</name>
</gene>
<dbReference type="PaxDb" id="289377-HL41_07385"/>
<dbReference type="GO" id="GO:0016491">
    <property type="term" value="F:oxidoreductase activity"/>
    <property type="evidence" value="ECO:0007669"/>
    <property type="project" value="UniProtKB-KW"/>
</dbReference>
<name>A0A075X0K4_9BACT</name>
<dbReference type="AlphaFoldDB" id="A0A075X0K4"/>
<organism evidence="9 10">
    <name type="scientific">Thermodesulfobacterium commune DSM 2178</name>
    <dbReference type="NCBI Taxonomy" id="289377"/>
    <lineage>
        <taxon>Bacteria</taxon>
        <taxon>Pseudomonadati</taxon>
        <taxon>Thermodesulfobacteriota</taxon>
        <taxon>Thermodesulfobacteria</taxon>
        <taxon>Thermodesulfobacteriales</taxon>
        <taxon>Thermodesulfobacteriaceae</taxon>
        <taxon>Thermodesulfobacterium</taxon>
    </lineage>
</organism>
<evidence type="ECO:0000256" key="6">
    <source>
        <dbReference type="ARBA" id="ARBA00023136"/>
    </source>
</evidence>
<evidence type="ECO:0000256" key="5">
    <source>
        <dbReference type="ARBA" id="ARBA00023002"/>
    </source>
</evidence>
<dbReference type="OrthoDB" id="128617at2"/>
<evidence type="ECO:0000259" key="8">
    <source>
        <dbReference type="Pfam" id="PF02665"/>
    </source>
</evidence>
<evidence type="ECO:0000256" key="4">
    <source>
        <dbReference type="ARBA" id="ARBA00022989"/>
    </source>
</evidence>
<feature type="transmembrane region" description="Helical" evidence="7">
    <location>
        <begin position="6"/>
        <end position="24"/>
    </location>
</feature>
<protein>
    <recommendedName>
        <fullName evidence="8">NarG-like domain-containing protein</fullName>
    </recommendedName>
</protein>